<evidence type="ECO:0000313" key="9">
    <source>
        <dbReference type="Proteomes" id="UP000759537"/>
    </source>
</evidence>
<proteinExistence type="predicted"/>
<keyword evidence="1" id="KW-0547">Nucleotide-binding</keyword>
<evidence type="ECO:0000256" key="2">
    <source>
        <dbReference type="ARBA" id="ARBA00022801"/>
    </source>
</evidence>
<dbReference type="InterPro" id="IPR004179">
    <property type="entry name" value="Sec63-dom"/>
</dbReference>
<evidence type="ECO:0000256" key="4">
    <source>
        <dbReference type="ARBA" id="ARBA00022840"/>
    </source>
</evidence>
<accession>A0A9P5TCI1</accession>
<dbReference type="FunFam" id="3.40.50.300:FF:000102">
    <property type="entry name" value="RNA helicase, activating signal cointegrator 1"/>
    <property type="match status" value="1"/>
</dbReference>
<dbReference type="InterPro" id="IPR011545">
    <property type="entry name" value="DEAD/DEAH_box_helicase_dom"/>
</dbReference>
<dbReference type="Gene3D" id="2.60.40.150">
    <property type="entry name" value="C2 domain"/>
    <property type="match status" value="1"/>
</dbReference>
<dbReference type="InterPro" id="IPR001650">
    <property type="entry name" value="Helicase_C-like"/>
</dbReference>
<evidence type="ECO:0000259" key="7">
    <source>
        <dbReference type="PROSITE" id="PS51194"/>
    </source>
</evidence>
<dbReference type="InterPro" id="IPR036388">
    <property type="entry name" value="WH-like_DNA-bd_sf"/>
</dbReference>
<protein>
    <submittedName>
        <fullName evidence="8">Sec63-domain-containing protein</fullName>
    </submittedName>
</protein>
<keyword evidence="4" id="KW-0067">ATP-binding</keyword>
<evidence type="ECO:0000256" key="1">
    <source>
        <dbReference type="ARBA" id="ARBA00022741"/>
    </source>
</evidence>
<dbReference type="Pfam" id="PF02889">
    <property type="entry name" value="Sec63"/>
    <property type="match status" value="1"/>
</dbReference>
<dbReference type="GO" id="GO:0003676">
    <property type="term" value="F:nucleic acid binding"/>
    <property type="evidence" value="ECO:0007669"/>
    <property type="project" value="InterPro"/>
</dbReference>
<feature type="non-terminal residue" evidence="8">
    <location>
        <position position="1"/>
    </location>
</feature>
<dbReference type="Gene3D" id="1.10.3380.10">
    <property type="entry name" value="Sec63 N-terminal domain-like domain"/>
    <property type="match status" value="1"/>
</dbReference>
<feature type="compositionally biased region" description="Basic and acidic residues" evidence="5">
    <location>
        <begin position="1"/>
        <end position="14"/>
    </location>
</feature>
<dbReference type="Gene3D" id="3.40.50.300">
    <property type="entry name" value="P-loop containing nucleotide triphosphate hydrolases"/>
    <property type="match status" value="4"/>
</dbReference>
<dbReference type="SMART" id="SM00490">
    <property type="entry name" value="HELICc"/>
    <property type="match status" value="2"/>
</dbReference>
<dbReference type="EMBL" id="WHVB01000003">
    <property type="protein sequence ID" value="KAF8484563.1"/>
    <property type="molecule type" value="Genomic_DNA"/>
</dbReference>
<dbReference type="OrthoDB" id="5575at2759"/>
<dbReference type="PROSITE" id="PS51192">
    <property type="entry name" value="HELICASE_ATP_BIND_1"/>
    <property type="match status" value="2"/>
</dbReference>
<sequence>AKRRMEETLRHNAERPLFQGPTAPAPEVLPHVYSSASSQGNILSHSGKRFTLPVGTTKHVREYYEEFVIPPPTTIPLRTSERLISVSELDELAKKSFPGYSSLNRMQSIIYPTAYGSNENMLVCAPTGAGKTDVAMLTVLRVLDQHRVRSRSESLPASIRRDEFKIIYVAPMKALAAEIVRKFTKRLQWLSIRVRELTGDMQLTKAEIAETQIIVTTPEKWDVVTRKPTGEGDIASLLKLLIIDEVHLLSEERGAVIEAIVARTLRQVESSQSVIRIVGLSATLPNYIDVADFLSVSRQKGLFYFDSSFRPVPLQQHFIGVKGKPGTAQSRMNLDLVTFEKVSELVRDGHQVMVFVHARKETVKAALALQEAASKENILTEFSCQDHPNFSHFRHEIGTSRNKEMKRLFDDGFGIHHAGMLRADRNMTEKMFSARAIKVLCCTATLAWGVNLPAHAVIIKGTQVYDDSKGSFVDLSVLDVLQVFGRAGRPGLETSGQGFICTTGDKLQHYLDAVTSQNPIESNFIKGMINAMNAEISLGTVATVGDAVRWLGYTYLFARMQKNPFLYGMTHDALRDDRSLNGKRHQLVLSAADSLVEARMIDHAKQSGSFTITDLGRIAAKYYIHHKSITIFNQVLEAHMTEERVLFMVSLSTEFDQIQVRDNETKELVSLLNQAPHDVEVKQLFTRQGKVNVLLQGYISWIPVEDFALVSDMHYVAQNAGRIVRALLEIAISKKLASTSAVLMGMSKAIEKRLWPSDHPLKQFNLRQDVFYGLQEYATDYSVSDLVQMSPAELGNLVHLNLIHGEAIRTAAKQFPALHVSYSLRPLGSDVLRIDIHARSTFSWSSKHGSVEPFWLWIEDHEEGVILQLSHLLLRQSTDVMSVEFLISIPEEQIPPFVTIRYVSERWMGAEDEIKVPFDDLVMPARSDSHTPRLNLPFLSLSVLQNDVLRELFSSKLRNLNAIQTQSFWSIVNTANNALVCAPTGSGKSTLGHILVCETLTRLAKPGYVLIIAPRQSIVTEWTSDLRGLLTAMGIPLKFVTGPGVLAPAKSKEIRLTTSVHLLAALSEERNLAQTYPGLQLVVLENLEQLDPYYELAVSSLRRVVQTQPTRIVGFSASLNDSADLATWLDVAPSAFHSFRPSDRDQSLKVVTHTFAIPPSPALYKAMARPASAAIFSASLGPAIVFVPSRAQCSSVALDLIVNRALETGSETGFLPSDTSAESLQPYISRLQDRGLSDFISKGVGFFSTPGLHKQDRATILELYAEGIVRVLVVAREACWTLPVRAAVVVVMGTQYFAVRNDGAERQLRNYTLEELVHMQGRAVRHGDMGHFHLFCQAEDKDTYMRFLEGGLPLESRLRGSDQLRQWYKHHRDRGHIRNKQEGVQALSWTFLARRAASNPTYYDNRGTRDECLSRIVDELEE</sequence>
<dbReference type="FunFam" id="3.40.50.300:FF:000062">
    <property type="entry name" value="U5 small nuclear ribonucleoprotein helicase"/>
    <property type="match status" value="1"/>
</dbReference>
<dbReference type="Pfam" id="PF00270">
    <property type="entry name" value="DEAD"/>
    <property type="match status" value="2"/>
</dbReference>
<dbReference type="SMART" id="SM00973">
    <property type="entry name" value="Sec63"/>
    <property type="match status" value="1"/>
</dbReference>
<dbReference type="GO" id="GO:0005524">
    <property type="term" value="F:ATP binding"/>
    <property type="evidence" value="ECO:0007669"/>
    <property type="project" value="UniProtKB-KW"/>
</dbReference>
<reference evidence="8" key="2">
    <citation type="journal article" date="2020" name="Nat. Commun.">
        <title>Large-scale genome sequencing of mycorrhizal fungi provides insights into the early evolution of symbiotic traits.</title>
        <authorList>
            <person name="Miyauchi S."/>
            <person name="Kiss E."/>
            <person name="Kuo A."/>
            <person name="Drula E."/>
            <person name="Kohler A."/>
            <person name="Sanchez-Garcia M."/>
            <person name="Morin E."/>
            <person name="Andreopoulos B."/>
            <person name="Barry K.W."/>
            <person name="Bonito G."/>
            <person name="Buee M."/>
            <person name="Carver A."/>
            <person name="Chen C."/>
            <person name="Cichocki N."/>
            <person name="Clum A."/>
            <person name="Culley D."/>
            <person name="Crous P.W."/>
            <person name="Fauchery L."/>
            <person name="Girlanda M."/>
            <person name="Hayes R.D."/>
            <person name="Keri Z."/>
            <person name="LaButti K."/>
            <person name="Lipzen A."/>
            <person name="Lombard V."/>
            <person name="Magnuson J."/>
            <person name="Maillard F."/>
            <person name="Murat C."/>
            <person name="Nolan M."/>
            <person name="Ohm R.A."/>
            <person name="Pangilinan J."/>
            <person name="Pereira M.F."/>
            <person name="Perotto S."/>
            <person name="Peter M."/>
            <person name="Pfister S."/>
            <person name="Riley R."/>
            <person name="Sitrit Y."/>
            <person name="Stielow J.B."/>
            <person name="Szollosi G."/>
            <person name="Zifcakova L."/>
            <person name="Stursova M."/>
            <person name="Spatafora J.W."/>
            <person name="Tedersoo L."/>
            <person name="Vaario L.M."/>
            <person name="Yamada A."/>
            <person name="Yan M."/>
            <person name="Wang P."/>
            <person name="Xu J."/>
            <person name="Bruns T."/>
            <person name="Baldrian P."/>
            <person name="Vilgalys R."/>
            <person name="Dunand C."/>
            <person name="Henrissat B."/>
            <person name="Grigoriev I.V."/>
            <person name="Hibbett D."/>
            <person name="Nagy L.G."/>
            <person name="Martin F.M."/>
        </authorList>
    </citation>
    <scope>NUCLEOTIDE SEQUENCE</scope>
    <source>
        <strain evidence="8">Prilba</strain>
    </source>
</reference>
<feature type="domain" description="Helicase ATP-binding" evidence="6">
    <location>
        <begin position="969"/>
        <end position="1137"/>
    </location>
</feature>
<dbReference type="FunFam" id="1.10.10.10:FF:000024">
    <property type="entry name" value="U5 small nuclear ribonucleoprotein helicase"/>
    <property type="match status" value="1"/>
</dbReference>
<name>A0A9P5TCI1_9AGAM</name>
<dbReference type="CDD" id="cd18020">
    <property type="entry name" value="DEXHc_ASCC3_1"/>
    <property type="match status" value="1"/>
</dbReference>
<dbReference type="SUPFAM" id="SSF46785">
    <property type="entry name" value="Winged helix' DNA-binding domain"/>
    <property type="match status" value="1"/>
</dbReference>
<dbReference type="Pfam" id="PF23445">
    <property type="entry name" value="WHD_SNRNP200"/>
    <property type="match status" value="2"/>
</dbReference>
<keyword evidence="2" id="KW-0378">Hydrolase</keyword>
<dbReference type="Proteomes" id="UP000759537">
    <property type="component" value="Unassembled WGS sequence"/>
</dbReference>
<feature type="region of interest" description="Disordered" evidence="5">
    <location>
        <begin position="1"/>
        <end position="25"/>
    </location>
</feature>
<dbReference type="PANTHER" id="PTHR47961:SF13">
    <property type="entry name" value="ACTIVATING SIGNAL COINTEGRATOR 1 COMPLEX SUBUNIT 3"/>
    <property type="match status" value="1"/>
</dbReference>
<dbReference type="InterPro" id="IPR027417">
    <property type="entry name" value="P-loop_NTPase"/>
</dbReference>
<dbReference type="CDD" id="cd18795">
    <property type="entry name" value="SF2_C_Ski2"/>
    <property type="match status" value="1"/>
</dbReference>
<feature type="domain" description="Helicase C-terminal" evidence="7">
    <location>
        <begin position="338"/>
        <end position="536"/>
    </location>
</feature>
<evidence type="ECO:0000313" key="8">
    <source>
        <dbReference type="EMBL" id="KAF8484563.1"/>
    </source>
</evidence>
<gene>
    <name evidence="8" type="ORF">DFH94DRAFT_813245</name>
</gene>
<dbReference type="Pfam" id="PF00271">
    <property type="entry name" value="Helicase_C"/>
    <property type="match status" value="1"/>
</dbReference>
<dbReference type="SUPFAM" id="SSF52540">
    <property type="entry name" value="P-loop containing nucleoside triphosphate hydrolases"/>
    <property type="match status" value="4"/>
</dbReference>
<dbReference type="FunFam" id="1.10.3380.10:FF:000001">
    <property type="entry name" value="U5 small nuclear ribonucleoprotein helicase"/>
    <property type="match status" value="1"/>
</dbReference>
<evidence type="ECO:0000256" key="5">
    <source>
        <dbReference type="SAM" id="MobiDB-lite"/>
    </source>
</evidence>
<dbReference type="InterPro" id="IPR035892">
    <property type="entry name" value="C2_domain_sf"/>
</dbReference>
<comment type="caution">
    <text evidence="8">The sequence shown here is derived from an EMBL/GenBank/DDBJ whole genome shotgun (WGS) entry which is preliminary data.</text>
</comment>
<dbReference type="SMART" id="SM00487">
    <property type="entry name" value="DEXDc"/>
    <property type="match status" value="2"/>
</dbReference>
<organism evidence="8 9">
    <name type="scientific">Russula ochroleuca</name>
    <dbReference type="NCBI Taxonomy" id="152965"/>
    <lineage>
        <taxon>Eukaryota</taxon>
        <taxon>Fungi</taxon>
        <taxon>Dikarya</taxon>
        <taxon>Basidiomycota</taxon>
        <taxon>Agaricomycotina</taxon>
        <taxon>Agaricomycetes</taxon>
        <taxon>Russulales</taxon>
        <taxon>Russulaceae</taxon>
        <taxon>Russula</taxon>
    </lineage>
</organism>
<dbReference type="InterPro" id="IPR036390">
    <property type="entry name" value="WH_DNA-bd_sf"/>
</dbReference>
<dbReference type="PROSITE" id="PS51194">
    <property type="entry name" value="HELICASE_CTER"/>
    <property type="match status" value="1"/>
</dbReference>
<dbReference type="InterPro" id="IPR050474">
    <property type="entry name" value="Hel308_SKI2-like"/>
</dbReference>
<dbReference type="GO" id="GO:0004386">
    <property type="term" value="F:helicase activity"/>
    <property type="evidence" value="ECO:0007669"/>
    <property type="project" value="UniProtKB-KW"/>
</dbReference>
<reference evidence="8" key="1">
    <citation type="submission" date="2019-10" db="EMBL/GenBank/DDBJ databases">
        <authorList>
            <consortium name="DOE Joint Genome Institute"/>
            <person name="Kuo A."/>
            <person name="Miyauchi S."/>
            <person name="Kiss E."/>
            <person name="Drula E."/>
            <person name="Kohler A."/>
            <person name="Sanchez-Garcia M."/>
            <person name="Andreopoulos B."/>
            <person name="Barry K.W."/>
            <person name="Bonito G."/>
            <person name="Buee M."/>
            <person name="Carver A."/>
            <person name="Chen C."/>
            <person name="Cichocki N."/>
            <person name="Clum A."/>
            <person name="Culley D."/>
            <person name="Crous P.W."/>
            <person name="Fauchery L."/>
            <person name="Girlanda M."/>
            <person name="Hayes R."/>
            <person name="Keri Z."/>
            <person name="LaButti K."/>
            <person name="Lipzen A."/>
            <person name="Lombard V."/>
            <person name="Magnuson J."/>
            <person name="Maillard F."/>
            <person name="Morin E."/>
            <person name="Murat C."/>
            <person name="Nolan M."/>
            <person name="Ohm R."/>
            <person name="Pangilinan J."/>
            <person name="Pereira M."/>
            <person name="Perotto S."/>
            <person name="Peter M."/>
            <person name="Riley R."/>
            <person name="Sitrit Y."/>
            <person name="Stielow B."/>
            <person name="Szollosi G."/>
            <person name="Zifcakova L."/>
            <person name="Stursova M."/>
            <person name="Spatafora J.W."/>
            <person name="Tedersoo L."/>
            <person name="Vaario L.-M."/>
            <person name="Yamada A."/>
            <person name="Yan M."/>
            <person name="Wang P."/>
            <person name="Xu J."/>
            <person name="Bruns T."/>
            <person name="Baldrian P."/>
            <person name="Vilgalys R."/>
            <person name="Henrissat B."/>
            <person name="Grigoriev I.V."/>
            <person name="Hibbett D."/>
            <person name="Nagy L.G."/>
            <person name="Martin F.M."/>
        </authorList>
    </citation>
    <scope>NUCLEOTIDE SEQUENCE</scope>
    <source>
        <strain evidence="8">Prilba</strain>
    </source>
</reference>
<dbReference type="GO" id="GO:0016787">
    <property type="term" value="F:hydrolase activity"/>
    <property type="evidence" value="ECO:0007669"/>
    <property type="project" value="UniProtKB-KW"/>
</dbReference>
<dbReference type="PANTHER" id="PTHR47961">
    <property type="entry name" value="DNA POLYMERASE THETA, PUTATIVE (AFU_ORTHOLOGUE AFUA_1G05260)-RELATED"/>
    <property type="match status" value="1"/>
</dbReference>
<evidence type="ECO:0000256" key="3">
    <source>
        <dbReference type="ARBA" id="ARBA00022806"/>
    </source>
</evidence>
<feature type="domain" description="Helicase ATP-binding" evidence="6">
    <location>
        <begin position="112"/>
        <end position="302"/>
    </location>
</feature>
<evidence type="ECO:0000259" key="6">
    <source>
        <dbReference type="PROSITE" id="PS51192"/>
    </source>
</evidence>
<dbReference type="SUPFAM" id="SSF158702">
    <property type="entry name" value="Sec63 N-terminal domain-like"/>
    <property type="match status" value="1"/>
</dbReference>
<dbReference type="InterPro" id="IPR014001">
    <property type="entry name" value="Helicase_ATP-bd"/>
</dbReference>
<keyword evidence="9" id="KW-1185">Reference proteome</keyword>
<keyword evidence="3" id="KW-0347">Helicase</keyword>
<dbReference type="Gene3D" id="1.10.10.10">
    <property type="entry name" value="Winged helix-like DNA-binding domain superfamily/Winged helix DNA-binding domain"/>
    <property type="match status" value="2"/>
</dbReference>
<dbReference type="InterPro" id="IPR057842">
    <property type="entry name" value="WH_MER3"/>
</dbReference>
<feature type="non-terminal residue" evidence="8">
    <location>
        <position position="1422"/>
    </location>
</feature>